<dbReference type="GO" id="GO:0005737">
    <property type="term" value="C:cytoplasm"/>
    <property type="evidence" value="ECO:0007669"/>
    <property type="project" value="TreeGrafter"/>
</dbReference>
<comment type="similarity">
    <text evidence="1">Belongs to the GTP cyclohydrolase I type 2/NIF3 family.</text>
</comment>
<dbReference type="SUPFAM" id="SSF102705">
    <property type="entry name" value="NIF3 (NGG1p interacting factor 3)-like"/>
    <property type="match status" value="1"/>
</dbReference>
<reference evidence="6" key="2">
    <citation type="journal article" date="2021" name="PeerJ">
        <title>Extensive microbial diversity within the chicken gut microbiome revealed by metagenomics and culture.</title>
        <authorList>
            <person name="Gilroy R."/>
            <person name="Ravi A."/>
            <person name="Getino M."/>
            <person name="Pursley I."/>
            <person name="Horton D.L."/>
            <person name="Alikhan N.F."/>
            <person name="Baker D."/>
            <person name="Gharbi K."/>
            <person name="Hall N."/>
            <person name="Watson M."/>
            <person name="Adriaenssens E.M."/>
            <person name="Foster-Nyarko E."/>
            <person name="Jarju S."/>
            <person name="Secka A."/>
            <person name="Antonio M."/>
            <person name="Oren A."/>
            <person name="Chaudhuri R.R."/>
            <person name="La Ragione R."/>
            <person name="Hildebrand F."/>
            <person name="Pallen M.J."/>
        </authorList>
    </citation>
    <scope>NUCLEOTIDE SEQUENCE</scope>
    <source>
        <strain evidence="6">ChiHecec2B26-709</strain>
    </source>
</reference>
<evidence type="ECO:0000313" key="6">
    <source>
        <dbReference type="EMBL" id="HIT47204.1"/>
    </source>
</evidence>
<dbReference type="PANTHER" id="PTHR13799:SF14">
    <property type="entry name" value="GTP CYCLOHYDROLASE 1 TYPE 2 HOMOLOG"/>
    <property type="match status" value="1"/>
</dbReference>
<proteinExistence type="inferred from homology"/>
<dbReference type="InterPro" id="IPR002678">
    <property type="entry name" value="DUF34/NIF3"/>
</dbReference>
<organism evidence="6 7">
    <name type="scientific">Candidatus Cryptobacteroides merdipullorum</name>
    <dbReference type="NCBI Taxonomy" id="2840771"/>
    <lineage>
        <taxon>Bacteria</taxon>
        <taxon>Pseudomonadati</taxon>
        <taxon>Bacteroidota</taxon>
        <taxon>Bacteroidia</taxon>
        <taxon>Bacteroidales</taxon>
        <taxon>Candidatus Cryptobacteroides</taxon>
    </lineage>
</organism>
<dbReference type="PANTHER" id="PTHR13799">
    <property type="entry name" value="NGG1 INTERACTING FACTOR 3"/>
    <property type="match status" value="1"/>
</dbReference>
<evidence type="ECO:0000256" key="5">
    <source>
        <dbReference type="PIRSR" id="PIRSR602678-1"/>
    </source>
</evidence>
<comment type="subunit">
    <text evidence="2">Homohexamer.</text>
</comment>
<evidence type="ECO:0000256" key="3">
    <source>
        <dbReference type="ARBA" id="ARBA00022112"/>
    </source>
</evidence>
<comment type="caution">
    <text evidence="6">The sequence shown here is derived from an EMBL/GenBank/DDBJ whole genome shotgun (WGS) entry which is preliminary data.</text>
</comment>
<evidence type="ECO:0000313" key="7">
    <source>
        <dbReference type="Proteomes" id="UP000886881"/>
    </source>
</evidence>
<name>A0A9D1GNW4_9BACT</name>
<dbReference type="AlphaFoldDB" id="A0A9D1GNW4"/>
<dbReference type="NCBIfam" id="TIGR00486">
    <property type="entry name" value="YbgI_SA1388"/>
    <property type="match status" value="1"/>
</dbReference>
<feature type="binding site" evidence="5">
    <location>
        <position position="222"/>
    </location>
    <ligand>
        <name>a divalent metal cation</name>
        <dbReference type="ChEBI" id="CHEBI:60240"/>
        <label>1</label>
    </ligand>
</feature>
<keyword evidence="4 5" id="KW-0479">Metal-binding</keyword>
<evidence type="ECO:0000256" key="4">
    <source>
        <dbReference type="ARBA" id="ARBA00022723"/>
    </source>
</evidence>
<dbReference type="GO" id="GO:0046872">
    <property type="term" value="F:metal ion binding"/>
    <property type="evidence" value="ECO:0007669"/>
    <property type="project" value="UniProtKB-KW"/>
</dbReference>
<feature type="binding site" evidence="5">
    <location>
        <position position="226"/>
    </location>
    <ligand>
        <name>a divalent metal cation</name>
        <dbReference type="ChEBI" id="CHEBI:60240"/>
        <label>1</label>
    </ligand>
</feature>
<dbReference type="Gene3D" id="3.40.1390.30">
    <property type="entry name" value="NIF3 (NGG1p interacting factor 3)-like"/>
    <property type="match status" value="2"/>
</dbReference>
<evidence type="ECO:0000256" key="1">
    <source>
        <dbReference type="ARBA" id="ARBA00006964"/>
    </source>
</evidence>
<feature type="binding site" evidence="5">
    <location>
        <position position="103"/>
    </location>
    <ligand>
        <name>a divalent metal cation</name>
        <dbReference type="ChEBI" id="CHEBI:60240"/>
        <label>1</label>
    </ligand>
</feature>
<protein>
    <recommendedName>
        <fullName evidence="3">GTP cyclohydrolase 1 type 2 homolog</fullName>
    </recommendedName>
</protein>
<dbReference type="InterPro" id="IPR036069">
    <property type="entry name" value="DUF34/NIF3_sf"/>
</dbReference>
<dbReference type="Proteomes" id="UP000886881">
    <property type="component" value="Unassembled WGS sequence"/>
</dbReference>
<dbReference type="FunFam" id="3.40.1390.30:FF:000001">
    <property type="entry name" value="GTP cyclohydrolase 1 type 2"/>
    <property type="match status" value="1"/>
</dbReference>
<feature type="binding site" evidence="5">
    <location>
        <position position="64"/>
    </location>
    <ligand>
        <name>a divalent metal cation</name>
        <dbReference type="ChEBI" id="CHEBI:60240"/>
        <label>2</label>
    </ligand>
</feature>
<reference evidence="6" key="1">
    <citation type="submission" date="2020-10" db="EMBL/GenBank/DDBJ databases">
        <authorList>
            <person name="Gilroy R."/>
        </authorList>
    </citation>
    <scope>NUCLEOTIDE SEQUENCE</scope>
    <source>
        <strain evidence="6">ChiHecec2B26-709</strain>
    </source>
</reference>
<feature type="binding site" evidence="5">
    <location>
        <position position="65"/>
    </location>
    <ligand>
        <name>a divalent metal cation</name>
        <dbReference type="ChEBI" id="CHEBI:60240"/>
        <label>1</label>
    </ligand>
</feature>
<dbReference type="Pfam" id="PF01784">
    <property type="entry name" value="DUF34_NIF3"/>
    <property type="match status" value="1"/>
</dbReference>
<evidence type="ECO:0000256" key="2">
    <source>
        <dbReference type="ARBA" id="ARBA00011643"/>
    </source>
</evidence>
<accession>A0A9D1GNW4</accession>
<sequence length="261" mass="28074">MRVKDIAEALERTAPLHFQDDYDNSGLQVGFPSAEVGKVLVCLDVTEAVVQEAADKGCGLIVSHHPLLFRALRQVSDSTYQQRCAVSAIRSGIAIYSAHTSLDNAPGGVNHEIASRIGLGGLEWLSPKPGGADAGSGLVGNLPEPVEDRVFLATLKEKFAVDCLLHSQTSGRSVRRIAVCGGAGAFLLPDAVRAGADCFVCGEFHYHDYFENKGVLLAELGHYQSEQYTVDLLAGLLRSAFPELEVVKTSINTNPIHYDLR</sequence>
<dbReference type="EMBL" id="DVLC01000095">
    <property type="protein sequence ID" value="HIT47204.1"/>
    <property type="molecule type" value="Genomic_DNA"/>
</dbReference>
<gene>
    <name evidence="6" type="ORF">IAC35_05035</name>
</gene>